<protein>
    <recommendedName>
        <fullName evidence="1">Aminoglycoside phosphotransferase domain-containing protein</fullName>
    </recommendedName>
</protein>
<dbReference type="HOGENOM" id="CLU_932636_0_0_3"/>
<dbReference type="Gene3D" id="3.90.1200.10">
    <property type="match status" value="1"/>
</dbReference>
<dbReference type="Proteomes" id="UP000000268">
    <property type="component" value="Plasmid pREB1"/>
</dbReference>
<dbReference type="InterPro" id="IPR011009">
    <property type="entry name" value="Kinase-like_dom_sf"/>
</dbReference>
<dbReference type="KEGG" id="amr:AM1_A0175"/>
<dbReference type="EMBL" id="CP000838">
    <property type="protein sequence ID" value="ABW31682.1"/>
    <property type="molecule type" value="Genomic_DNA"/>
</dbReference>
<dbReference type="AlphaFoldDB" id="A8ZKI2"/>
<keyword evidence="2" id="KW-0614">Plasmid</keyword>
<proteinExistence type="predicted"/>
<evidence type="ECO:0000313" key="2">
    <source>
        <dbReference type="EMBL" id="ABW31682.1"/>
    </source>
</evidence>
<feature type="domain" description="Aminoglycoside phosphotransferase" evidence="1">
    <location>
        <begin position="46"/>
        <end position="231"/>
    </location>
</feature>
<reference evidence="2 3" key="1">
    <citation type="journal article" date="2008" name="Proc. Natl. Acad. Sci. U.S.A.">
        <title>Niche adaptation and genome expansion in the chlorophyll d-producing cyanobacterium Acaryochloris marina.</title>
        <authorList>
            <person name="Swingley W.D."/>
            <person name="Chen M."/>
            <person name="Cheung P.C."/>
            <person name="Conrad A.L."/>
            <person name="Dejesa L.C."/>
            <person name="Hao J."/>
            <person name="Honchak B.M."/>
            <person name="Karbach L.E."/>
            <person name="Kurdoglu A."/>
            <person name="Lahiri S."/>
            <person name="Mastrian S.D."/>
            <person name="Miyashita H."/>
            <person name="Page L."/>
            <person name="Ramakrishna P."/>
            <person name="Satoh S."/>
            <person name="Sattley W.M."/>
            <person name="Shimada Y."/>
            <person name="Taylor H.L."/>
            <person name="Tomo T."/>
            <person name="Tsuchiya T."/>
            <person name="Wang Z.T."/>
            <person name="Raymond J."/>
            <person name="Mimuro M."/>
            <person name="Blankenship R.E."/>
            <person name="Touchman J.W."/>
        </authorList>
    </citation>
    <scope>NUCLEOTIDE SEQUENCE [LARGE SCALE GENOMIC DNA]</scope>
    <source>
        <strain evidence="3">MBIC 11017</strain>
        <plasmid evidence="3">Plasmid pREB1</plasmid>
    </source>
</reference>
<evidence type="ECO:0000313" key="3">
    <source>
        <dbReference type="Proteomes" id="UP000000268"/>
    </source>
</evidence>
<evidence type="ECO:0000259" key="1">
    <source>
        <dbReference type="Pfam" id="PF01636"/>
    </source>
</evidence>
<name>A8ZKI2_ACAM1</name>
<dbReference type="Pfam" id="PF01636">
    <property type="entry name" value="APH"/>
    <property type="match status" value="1"/>
</dbReference>
<accession>A8ZKI2</accession>
<dbReference type="SUPFAM" id="SSF56112">
    <property type="entry name" value="Protein kinase-like (PK-like)"/>
    <property type="match status" value="1"/>
</dbReference>
<sequence length="298" mass="33591">MTPQKAASILRDAGFEVDPLSLRLERREELWVMPLSGDRIAWFSTTSESARLLAFERRVQELVSRHTSLCVPVSTFMNDVVEVRNAVPGLVDHGVLFKTFLADSSLAQRFGHELGHALADLHGSIPASQHGDWLPKQLEWPLPHHEVIEKIDVVIDDPGLVAQIDHVLTMHETIVVDPSDLVLLHGDLGFHNVAVEYENLAFRGLFDFKDAARADRHLDFRYLIFTPGRFDMLDACCAEYSRLTGRTLDQQRIKLYNAIWAISHLAHRAGTAPDELSCGRTLERDLWWTRSAIASLSA</sequence>
<organism evidence="2 3">
    <name type="scientific">Acaryochloris marina (strain MBIC 11017)</name>
    <dbReference type="NCBI Taxonomy" id="329726"/>
    <lineage>
        <taxon>Bacteria</taxon>
        <taxon>Bacillati</taxon>
        <taxon>Cyanobacteriota</taxon>
        <taxon>Cyanophyceae</taxon>
        <taxon>Acaryochloridales</taxon>
        <taxon>Acaryochloridaceae</taxon>
        <taxon>Acaryochloris</taxon>
    </lineage>
</organism>
<gene>
    <name evidence="2" type="ordered locus">AM1_A0175</name>
</gene>
<dbReference type="InterPro" id="IPR002575">
    <property type="entry name" value="Aminoglycoside_PTrfase"/>
</dbReference>
<geneLocation type="plasmid" evidence="2 3">
    <name>pREB1</name>
</geneLocation>
<keyword evidence="3" id="KW-1185">Reference proteome</keyword>